<accession>A0A5N5I7P9</accession>
<dbReference type="OrthoDB" id="1165133at2759"/>
<protein>
    <submittedName>
        <fullName evidence="1">TMV resistance protein N-like</fullName>
    </submittedName>
</protein>
<name>A0A5N5I7P9_9ROSA</name>
<dbReference type="PANTHER" id="PTHR45752">
    <property type="entry name" value="LEUCINE-RICH REPEAT-CONTAINING"/>
    <property type="match status" value="1"/>
</dbReference>
<evidence type="ECO:0000313" key="1">
    <source>
        <dbReference type="EMBL" id="KAB2635183.1"/>
    </source>
</evidence>
<reference evidence="2" key="2">
    <citation type="submission" date="2019-10" db="EMBL/GenBank/DDBJ databases">
        <title>A de novo genome assembly of a pear dwarfing rootstock.</title>
        <authorList>
            <person name="Wang F."/>
            <person name="Wang J."/>
            <person name="Li S."/>
            <person name="Zhang Y."/>
            <person name="Fang M."/>
            <person name="Ma L."/>
            <person name="Zhao Y."/>
            <person name="Jiang S."/>
        </authorList>
    </citation>
    <scope>NUCLEOTIDE SEQUENCE [LARGE SCALE GENOMIC DNA]</scope>
</reference>
<reference evidence="1 2" key="1">
    <citation type="submission" date="2019-09" db="EMBL/GenBank/DDBJ databases">
        <authorList>
            <person name="Ou C."/>
        </authorList>
    </citation>
    <scope>NUCLEOTIDE SEQUENCE [LARGE SCALE GENOMIC DNA]</scope>
    <source>
        <strain evidence="1">S2</strain>
        <tissue evidence="1">Leaf</tissue>
    </source>
</reference>
<dbReference type="Pfam" id="PF00560">
    <property type="entry name" value="LRR_1"/>
    <property type="match status" value="1"/>
</dbReference>
<reference evidence="1 2" key="3">
    <citation type="submission" date="2019-11" db="EMBL/GenBank/DDBJ databases">
        <title>A de novo genome assembly of a pear dwarfing rootstock.</title>
        <authorList>
            <person name="Wang F."/>
            <person name="Wang J."/>
            <person name="Li S."/>
            <person name="Zhang Y."/>
            <person name="Fang M."/>
            <person name="Ma L."/>
            <person name="Zhao Y."/>
            <person name="Jiang S."/>
        </authorList>
    </citation>
    <scope>NUCLEOTIDE SEQUENCE [LARGE SCALE GENOMIC DNA]</scope>
    <source>
        <strain evidence="1">S2</strain>
        <tissue evidence="1">Leaf</tissue>
    </source>
</reference>
<dbReference type="InterPro" id="IPR050715">
    <property type="entry name" value="LRR-SigEffector_domain"/>
</dbReference>
<dbReference type="PANTHER" id="PTHR45752:SF195">
    <property type="entry name" value="LEUCINE-RICH REPEAT (LRR) FAMILY PROTEIN-RELATED"/>
    <property type="match status" value="1"/>
</dbReference>
<dbReference type="Gene3D" id="3.80.10.10">
    <property type="entry name" value="Ribonuclease Inhibitor"/>
    <property type="match status" value="1"/>
</dbReference>
<keyword evidence="2" id="KW-1185">Reference proteome</keyword>
<evidence type="ECO:0000313" key="2">
    <source>
        <dbReference type="Proteomes" id="UP000327157"/>
    </source>
</evidence>
<dbReference type="EMBL" id="SMOL01000004">
    <property type="protein sequence ID" value="KAB2635183.1"/>
    <property type="molecule type" value="Genomic_DNA"/>
</dbReference>
<comment type="caution">
    <text evidence="1">The sequence shown here is derived from an EMBL/GenBank/DDBJ whole genome shotgun (WGS) entry which is preliminary data.</text>
</comment>
<dbReference type="SUPFAM" id="SSF52058">
    <property type="entry name" value="L domain-like"/>
    <property type="match status" value="1"/>
</dbReference>
<dbReference type="AlphaFoldDB" id="A0A5N5I7P9"/>
<dbReference type="Proteomes" id="UP000327157">
    <property type="component" value="Chromosome 5"/>
</dbReference>
<organism evidence="1 2">
    <name type="scientific">Pyrus ussuriensis x Pyrus communis</name>
    <dbReference type="NCBI Taxonomy" id="2448454"/>
    <lineage>
        <taxon>Eukaryota</taxon>
        <taxon>Viridiplantae</taxon>
        <taxon>Streptophyta</taxon>
        <taxon>Embryophyta</taxon>
        <taxon>Tracheophyta</taxon>
        <taxon>Spermatophyta</taxon>
        <taxon>Magnoliopsida</taxon>
        <taxon>eudicotyledons</taxon>
        <taxon>Gunneridae</taxon>
        <taxon>Pentapetalae</taxon>
        <taxon>rosids</taxon>
        <taxon>fabids</taxon>
        <taxon>Rosales</taxon>
        <taxon>Rosaceae</taxon>
        <taxon>Amygdaloideae</taxon>
        <taxon>Maleae</taxon>
        <taxon>Pyrus</taxon>
    </lineage>
</organism>
<dbReference type="InterPro" id="IPR001611">
    <property type="entry name" value="Leu-rich_rpt"/>
</dbReference>
<sequence length="400" mass="44715">MKMLSTLSLEGTGVQEIPSSIDHLIGLISLDLKDCISLLCLPTAICKNLEEIKCLEELDLSGTTIREAPSSLFRMKNLKVLSLRGCEGPPPKSWNLFLRLGLFSGKSHDPMGLVLTIVYLYCLSKLDLSDCSLCEGAIPDDIGCLSSLEDLTLRGNDFVSLPKSIRWLNNLKFLNLESCKRLEQLPDLPSNEELTVTADDCTSLKVVFFFRAVNCYRLVGNQASNNMIFSMLKRFIQGTPPFVVHSINIVTPGSEIPKWFSDRRVGDTVVVMFALSAVFAPQENPTAFKLDCLGCDACGIKCFSRADSGQVQSDHLWLLYLCFKGYEPNNDWKGDFRKFEFSFKTFCSREETKKCLKLRSVGYLNNPIKSRSLYKPIDNSAHVQSSISMEKITENLYGAG</sequence>
<proteinExistence type="predicted"/>
<gene>
    <name evidence="1" type="ORF">D8674_025717</name>
</gene>
<dbReference type="InterPro" id="IPR032675">
    <property type="entry name" value="LRR_dom_sf"/>
</dbReference>